<sequence>MKVLVIPDVHLKPHMFRQAAAIMNTRAADRAVCLMDIPDDWDREYDIALYEETYDEAIRFAARFPDTAWCYGNHDLSYFWHCLESGYSSMASATVQRKLLELRRTVPEDHPIQFVQKIDNVLFSHGGVLNYFVEEYVPKSKYHDVDAVVEEINKLGRLEMWNDMSPVWLRPQHPGIRLYKPRKLLQVVGHTPMDKITREKNLISTDVFSTYRDGRPIGTQEFLLLDTVTWEYKGVKCL</sequence>
<dbReference type="Pfam" id="PF00149">
    <property type="entry name" value="Metallophos"/>
    <property type="match status" value="1"/>
</dbReference>
<evidence type="ECO:0000259" key="1">
    <source>
        <dbReference type="Pfam" id="PF00149"/>
    </source>
</evidence>
<evidence type="ECO:0000313" key="2">
    <source>
        <dbReference type="EMBL" id="MCC2149948.1"/>
    </source>
</evidence>
<organism evidence="2 3">
    <name type="scientific">Hominisplanchenecus faecis</name>
    <dbReference type="NCBI Taxonomy" id="2885351"/>
    <lineage>
        <taxon>Bacteria</taxon>
        <taxon>Bacillati</taxon>
        <taxon>Bacillota</taxon>
        <taxon>Clostridia</taxon>
        <taxon>Lachnospirales</taxon>
        <taxon>Lachnospiraceae</taxon>
        <taxon>Hominisplanchenecus</taxon>
    </lineage>
</organism>
<gene>
    <name evidence="2" type="ORF">LKD42_11935</name>
</gene>
<dbReference type="EMBL" id="JAJEQE010000049">
    <property type="protein sequence ID" value="MCC2149948.1"/>
    <property type="molecule type" value="Genomic_DNA"/>
</dbReference>
<dbReference type="SUPFAM" id="SSF56300">
    <property type="entry name" value="Metallo-dependent phosphatases"/>
    <property type="match status" value="1"/>
</dbReference>
<reference evidence="2 3" key="1">
    <citation type="submission" date="2021-10" db="EMBL/GenBank/DDBJ databases">
        <title>Anaerobic single-cell dispensing facilitates the cultivation of human gut bacteria.</title>
        <authorList>
            <person name="Afrizal A."/>
        </authorList>
    </citation>
    <scope>NUCLEOTIDE SEQUENCE [LARGE SCALE GENOMIC DNA]</scope>
    <source>
        <strain evidence="2 3">CLA-AA-H246</strain>
    </source>
</reference>
<dbReference type="Gene3D" id="3.60.21.10">
    <property type="match status" value="1"/>
</dbReference>
<dbReference type="Proteomes" id="UP001299235">
    <property type="component" value="Unassembled WGS sequence"/>
</dbReference>
<dbReference type="RefSeq" id="WP_248835833.1">
    <property type="nucleotide sequence ID" value="NZ_JAJEQE010000049.1"/>
</dbReference>
<accession>A0ABS8EXM6</accession>
<proteinExistence type="predicted"/>
<name>A0ABS8EXM6_9FIRM</name>
<comment type="caution">
    <text evidence="2">The sequence shown here is derived from an EMBL/GenBank/DDBJ whole genome shotgun (WGS) entry which is preliminary data.</text>
</comment>
<evidence type="ECO:0000313" key="3">
    <source>
        <dbReference type="Proteomes" id="UP001299235"/>
    </source>
</evidence>
<feature type="domain" description="Calcineurin-like phosphoesterase" evidence="1">
    <location>
        <begin position="1"/>
        <end position="194"/>
    </location>
</feature>
<protein>
    <submittedName>
        <fullName evidence="2">Metallophosphoesterase</fullName>
    </submittedName>
</protein>
<keyword evidence="3" id="KW-1185">Reference proteome</keyword>
<dbReference type="InterPro" id="IPR004843">
    <property type="entry name" value="Calcineurin-like_PHP"/>
</dbReference>
<dbReference type="InterPro" id="IPR029052">
    <property type="entry name" value="Metallo-depent_PP-like"/>
</dbReference>